<evidence type="ECO:0000313" key="2">
    <source>
        <dbReference type="Proteomes" id="UP000813462"/>
    </source>
</evidence>
<evidence type="ECO:0008006" key="3">
    <source>
        <dbReference type="Google" id="ProtNLM"/>
    </source>
</evidence>
<dbReference type="Proteomes" id="UP000813462">
    <property type="component" value="Unassembled WGS sequence"/>
</dbReference>
<evidence type="ECO:0000313" key="1">
    <source>
        <dbReference type="EMBL" id="KAH7544579.1"/>
    </source>
</evidence>
<organism evidence="1 2">
    <name type="scientific">Ziziphus jujuba var. spinosa</name>
    <dbReference type="NCBI Taxonomy" id="714518"/>
    <lineage>
        <taxon>Eukaryota</taxon>
        <taxon>Viridiplantae</taxon>
        <taxon>Streptophyta</taxon>
        <taxon>Embryophyta</taxon>
        <taxon>Tracheophyta</taxon>
        <taxon>Spermatophyta</taxon>
        <taxon>Magnoliopsida</taxon>
        <taxon>eudicotyledons</taxon>
        <taxon>Gunneridae</taxon>
        <taxon>Pentapetalae</taxon>
        <taxon>rosids</taxon>
        <taxon>fabids</taxon>
        <taxon>Rosales</taxon>
        <taxon>Rhamnaceae</taxon>
        <taxon>Paliureae</taxon>
        <taxon>Ziziphus</taxon>
    </lineage>
</organism>
<sequence>MIQLAMVLSPVASVRVGRFEKAIVMLERFPYEGIQLSKAKLQDCAEFLVSKSLCMAGIVDNAAMDSFVLVDMGFKPENNSWVLLAELICREKNLLSAFELLDELAKQSHFR</sequence>
<gene>
    <name evidence="1" type="ORF">FEM48_Zijuj01G0000800</name>
</gene>
<protein>
    <recommendedName>
        <fullName evidence="3">Pentatricopeptide repeat-containing protein</fullName>
    </recommendedName>
</protein>
<name>A0A978VXZ5_ZIZJJ</name>
<dbReference type="EMBL" id="JAEACU010000001">
    <property type="protein sequence ID" value="KAH7544579.1"/>
    <property type="molecule type" value="Genomic_DNA"/>
</dbReference>
<comment type="caution">
    <text evidence="1">The sequence shown here is derived from an EMBL/GenBank/DDBJ whole genome shotgun (WGS) entry which is preliminary data.</text>
</comment>
<dbReference type="AlphaFoldDB" id="A0A978VXZ5"/>
<accession>A0A978VXZ5</accession>
<reference evidence="1" key="1">
    <citation type="journal article" date="2021" name="Front. Plant Sci.">
        <title>Chromosome-Scale Genome Assembly for Chinese Sour Jujube and Insights Into Its Genome Evolution and Domestication Signature.</title>
        <authorList>
            <person name="Shen L.-Y."/>
            <person name="Luo H."/>
            <person name="Wang X.-L."/>
            <person name="Wang X.-M."/>
            <person name="Qiu X.-J."/>
            <person name="Liu H."/>
            <person name="Zhou S.-S."/>
            <person name="Jia K.-H."/>
            <person name="Nie S."/>
            <person name="Bao Y.-T."/>
            <person name="Zhang R.-G."/>
            <person name="Yun Q.-Z."/>
            <person name="Chai Y.-H."/>
            <person name="Lu J.-Y."/>
            <person name="Li Y."/>
            <person name="Zhao S.-W."/>
            <person name="Mao J.-F."/>
            <person name="Jia S.-G."/>
            <person name="Mao Y.-M."/>
        </authorList>
    </citation>
    <scope>NUCLEOTIDE SEQUENCE</scope>
    <source>
        <strain evidence="1">AT0</strain>
        <tissue evidence="1">Leaf</tissue>
    </source>
</reference>
<proteinExistence type="predicted"/>